<evidence type="ECO:0000256" key="2">
    <source>
        <dbReference type="ARBA" id="ARBA00023163"/>
    </source>
</evidence>
<evidence type="ECO:0008006" key="5">
    <source>
        <dbReference type="Google" id="ProtNLM"/>
    </source>
</evidence>
<keyword evidence="2" id="KW-0804">Transcription</keyword>
<dbReference type="Proteomes" id="UP001145021">
    <property type="component" value="Unassembled WGS sequence"/>
</dbReference>
<dbReference type="InterPro" id="IPR036915">
    <property type="entry name" value="Cyclin-like_sf"/>
</dbReference>
<dbReference type="GO" id="GO:0097550">
    <property type="term" value="C:transcription preinitiation complex"/>
    <property type="evidence" value="ECO:0007669"/>
    <property type="project" value="TreeGrafter"/>
</dbReference>
<evidence type="ECO:0000256" key="1">
    <source>
        <dbReference type="ARBA" id="ARBA00023015"/>
    </source>
</evidence>
<dbReference type="Gene3D" id="1.10.472.10">
    <property type="entry name" value="Cyclin-like"/>
    <property type="match status" value="1"/>
</dbReference>
<dbReference type="GO" id="GO:0000995">
    <property type="term" value="F:RNA polymerase III general transcription initiation factor activity"/>
    <property type="evidence" value="ECO:0007669"/>
    <property type="project" value="TreeGrafter"/>
</dbReference>
<dbReference type="GO" id="GO:0070897">
    <property type="term" value="P:transcription preinitiation complex assembly"/>
    <property type="evidence" value="ECO:0007669"/>
    <property type="project" value="InterPro"/>
</dbReference>
<reference evidence="3" key="1">
    <citation type="submission" date="2022-07" db="EMBL/GenBank/DDBJ databases">
        <title>Phylogenomic reconstructions and comparative analyses of Kickxellomycotina fungi.</title>
        <authorList>
            <person name="Reynolds N.K."/>
            <person name="Stajich J.E."/>
            <person name="Barry K."/>
            <person name="Grigoriev I.V."/>
            <person name="Crous P."/>
            <person name="Smith M.E."/>
        </authorList>
    </citation>
    <scope>NUCLEOTIDE SEQUENCE</scope>
    <source>
        <strain evidence="3">NBRC 105413</strain>
    </source>
</reference>
<accession>A0A9W7XHA7</accession>
<gene>
    <name evidence="3" type="ORF">LPJ64_003792</name>
</gene>
<protein>
    <recommendedName>
        <fullName evidence="5">TFIIB-type domain-containing protein</fullName>
    </recommendedName>
</protein>
<dbReference type="GO" id="GO:0000126">
    <property type="term" value="C:transcription factor TFIIIB complex"/>
    <property type="evidence" value="ECO:0007669"/>
    <property type="project" value="TreeGrafter"/>
</dbReference>
<keyword evidence="4" id="KW-1185">Reference proteome</keyword>
<name>A0A9W7XHA7_9FUNG</name>
<evidence type="ECO:0000313" key="3">
    <source>
        <dbReference type="EMBL" id="KAJ1644546.1"/>
    </source>
</evidence>
<keyword evidence="1" id="KW-0805">Transcription regulation</keyword>
<dbReference type="AlphaFoldDB" id="A0A9W7XHA7"/>
<sequence>MRKETTSHSCSSCGSTDLVDNGHFEYCDNCGCVTDNTEYADTQLSYAQNDYVGNFISFNRDTGIERLGMRWNRTKLIEAHRSIDTLCLQMRLLGVADRAKRIFSDFIGLMMRMSEAKSNVFDTFTDLRVAACVYIAAIEDNRSLTLIDVASVVHKNLFELGALVKQITSALDIRLPVTDPQMQVTRIVDKLIDCGSRCLDNAKDRNEIEELVAGVQKKSKKVPSLLIDFLGTRGNSVRAELIRLAGRTIEFCRVGDSHTGMNPMTIVGTAISISLEHVFVKHHDTMEFLQLSSCQRQVLVRLVALVTKTGPKVVLGYLAEIMRRLLKVAKGVPWLRDVAKKPDMVGWHLPDILFFQDSSRGWLFADNNLAPNDSDQSAVTMQQVGVTGENIDAPAFARAEKRRSRRQKMLCSTTEPSSANNGQGEASVVKRLWQMGVDQEALLNLPLHTLSDLQNVVERQRGLTLDDRKRLDSEVVSALDMSDQELNAYLR</sequence>
<evidence type="ECO:0000313" key="4">
    <source>
        <dbReference type="Proteomes" id="UP001145021"/>
    </source>
</evidence>
<dbReference type="InterPro" id="IPR000812">
    <property type="entry name" value="TFIIB"/>
</dbReference>
<dbReference type="PANTHER" id="PTHR11618">
    <property type="entry name" value="TRANSCRIPTION INITIATION FACTOR IIB-RELATED"/>
    <property type="match status" value="1"/>
</dbReference>
<dbReference type="PANTHER" id="PTHR11618:SF70">
    <property type="entry name" value="PLANT-SPECIFIC TFIIB-RELATED PROTEIN PTF2"/>
    <property type="match status" value="1"/>
</dbReference>
<dbReference type="GO" id="GO:0001006">
    <property type="term" value="F:RNA polymerase III type 3 promoter sequence-specific DNA binding"/>
    <property type="evidence" value="ECO:0007669"/>
    <property type="project" value="TreeGrafter"/>
</dbReference>
<proteinExistence type="predicted"/>
<dbReference type="SUPFAM" id="SSF47954">
    <property type="entry name" value="Cyclin-like"/>
    <property type="match status" value="1"/>
</dbReference>
<dbReference type="EMBL" id="JANBOH010000158">
    <property type="protein sequence ID" value="KAJ1644546.1"/>
    <property type="molecule type" value="Genomic_DNA"/>
</dbReference>
<organism evidence="3 4">
    <name type="scientific">Coemansia asiatica</name>
    <dbReference type="NCBI Taxonomy" id="1052880"/>
    <lineage>
        <taxon>Eukaryota</taxon>
        <taxon>Fungi</taxon>
        <taxon>Fungi incertae sedis</taxon>
        <taxon>Zoopagomycota</taxon>
        <taxon>Kickxellomycotina</taxon>
        <taxon>Kickxellomycetes</taxon>
        <taxon>Kickxellales</taxon>
        <taxon>Kickxellaceae</taxon>
        <taxon>Coemansia</taxon>
    </lineage>
</organism>
<comment type="caution">
    <text evidence="3">The sequence shown here is derived from an EMBL/GenBank/DDBJ whole genome shotgun (WGS) entry which is preliminary data.</text>
</comment>
<dbReference type="GO" id="GO:0005634">
    <property type="term" value="C:nucleus"/>
    <property type="evidence" value="ECO:0007669"/>
    <property type="project" value="TreeGrafter"/>
</dbReference>